<comment type="caution">
    <text evidence="11">The sequence shown here is derived from an EMBL/GenBank/DDBJ whole genome shotgun (WGS) entry which is preliminary data.</text>
</comment>
<dbReference type="InterPro" id="IPR018108">
    <property type="entry name" value="MCP_transmembrane"/>
</dbReference>
<evidence type="ECO:0000256" key="9">
    <source>
        <dbReference type="PROSITE-ProRule" id="PRU00282"/>
    </source>
</evidence>
<evidence type="ECO:0000256" key="1">
    <source>
        <dbReference type="ARBA" id="ARBA00004225"/>
    </source>
</evidence>
<keyword evidence="7" id="KW-0496">Mitochondrion</keyword>
<reference evidence="11 12" key="1">
    <citation type="submission" date="2018-08" db="EMBL/GenBank/DDBJ databases">
        <title>Genome and evolution of the arbuscular mycorrhizal fungus Diversispora epigaea (formerly Glomus versiforme) and its bacterial endosymbionts.</title>
        <authorList>
            <person name="Sun X."/>
            <person name="Fei Z."/>
            <person name="Harrison M."/>
        </authorList>
    </citation>
    <scope>NUCLEOTIDE SEQUENCE [LARGE SCALE GENOMIC DNA]</scope>
    <source>
        <strain evidence="11 12">IT104</strain>
    </source>
</reference>
<feature type="repeat" description="Solcar" evidence="9">
    <location>
        <begin position="26"/>
        <end position="111"/>
    </location>
</feature>
<dbReference type="OrthoDB" id="14252at2759"/>
<evidence type="ECO:0000256" key="10">
    <source>
        <dbReference type="RuleBase" id="RU000488"/>
    </source>
</evidence>
<dbReference type="Gene3D" id="1.50.40.10">
    <property type="entry name" value="Mitochondrial carrier domain"/>
    <property type="match status" value="2"/>
</dbReference>
<dbReference type="InterPro" id="IPR050567">
    <property type="entry name" value="Mitochondrial_Carrier"/>
</dbReference>
<evidence type="ECO:0000256" key="3">
    <source>
        <dbReference type="ARBA" id="ARBA00022448"/>
    </source>
</evidence>
<dbReference type="Pfam" id="PF00153">
    <property type="entry name" value="Mito_carr"/>
    <property type="match status" value="3"/>
</dbReference>
<evidence type="ECO:0000256" key="5">
    <source>
        <dbReference type="ARBA" id="ARBA00022737"/>
    </source>
</evidence>
<dbReference type="STRING" id="1348612.A0A397G3H8"/>
<dbReference type="PROSITE" id="PS50920">
    <property type="entry name" value="SOLCAR"/>
    <property type="match status" value="3"/>
</dbReference>
<keyword evidence="5" id="KW-0677">Repeat</keyword>
<keyword evidence="12" id="KW-1185">Reference proteome</keyword>
<dbReference type="GO" id="GO:1902603">
    <property type="term" value="P:carnitine transmembrane transport"/>
    <property type="evidence" value="ECO:0007669"/>
    <property type="project" value="TreeGrafter"/>
</dbReference>
<keyword evidence="8 9" id="KW-0472">Membrane</keyword>
<sequence length="315" mass="33419">MATEGAPAIATTTVQVEPVQQQKKSVSGLKSFLAGGFGGMTCVLVGQPFDLIKVRLQTAESGQYKGMLDVAKKTIAKDGITGLYRGMGPPLAGITPIFAVSFWAYNLGKKIVYFATPNRKSQDLSLTEYAVAGFISAGPTTLFMSPVERIKVLLQIQGQGGEGTTKYKGPIDVIRKLHKEGGIGSIYRGVGATFIRDAPGSAAYFWAYEFTKRLLTPPGASPDSLNPLSVLFAGGMAGVAMWTIAIPPDVIKSRIQSAPAGTYSGFMDCLRKTVKSEGPKALFKGIGPAFLRAFPANAGAFLGYEASLKVMNSLW</sequence>
<keyword evidence="6" id="KW-1133">Transmembrane helix</keyword>
<evidence type="ECO:0000313" key="11">
    <source>
        <dbReference type="EMBL" id="RHZ45571.1"/>
    </source>
</evidence>
<evidence type="ECO:0000256" key="4">
    <source>
        <dbReference type="ARBA" id="ARBA00022692"/>
    </source>
</evidence>
<protein>
    <recommendedName>
        <fullName evidence="13">Mitochondrial carrier</fullName>
    </recommendedName>
</protein>
<dbReference type="AlphaFoldDB" id="A0A397G3H8"/>
<dbReference type="GO" id="GO:0006839">
    <property type="term" value="P:mitochondrial transport"/>
    <property type="evidence" value="ECO:0007669"/>
    <property type="project" value="TreeGrafter"/>
</dbReference>
<dbReference type="PANTHER" id="PTHR45624">
    <property type="entry name" value="MITOCHONDRIAL BASIC AMINO ACIDS TRANSPORTER-RELATED"/>
    <property type="match status" value="1"/>
</dbReference>
<dbReference type="SUPFAM" id="SSF103506">
    <property type="entry name" value="Mitochondrial carrier"/>
    <property type="match status" value="1"/>
</dbReference>
<evidence type="ECO:0000256" key="8">
    <source>
        <dbReference type="ARBA" id="ARBA00023136"/>
    </source>
</evidence>
<gene>
    <name evidence="11" type="ORF">Glove_669g15</name>
</gene>
<dbReference type="PANTHER" id="PTHR45624:SF4">
    <property type="entry name" value="CONGESTED-LIKE TRACHEA PROTEIN-RELATED"/>
    <property type="match status" value="1"/>
</dbReference>
<accession>A0A397G3H8</accession>
<name>A0A397G3H8_9GLOM</name>
<dbReference type="Proteomes" id="UP000266861">
    <property type="component" value="Unassembled WGS sequence"/>
</dbReference>
<evidence type="ECO:0000313" key="12">
    <source>
        <dbReference type="Proteomes" id="UP000266861"/>
    </source>
</evidence>
<evidence type="ECO:0000256" key="2">
    <source>
        <dbReference type="ARBA" id="ARBA00006375"/>
    </source>
</evidence>
<evidence type="ECO:0008006" key="13">
    <source>
        <dbReference type="Google" id="ProtNLM"/>
    </source>
</evidence>
<keyword evidence="4 9" id="KW-0812">Transmembrane</keyword>
<dbReference type="EMBL" id="PQFF01000544">
    <property type="protein sequence ID" value="RHZ45571.1"/>
    <property type="molecule type" value="Genomic_DNA"/>
</dbReference>
<dbReference type="GO" id="GO:0015227">
    <property type="term" value="F:O-acyl-L-carnitine transmembrane transporter activity"/>
    <property type="evidence" value="ECO:0007669"/>
    <property type="project" value="TreeGrafter"/>
</dbReference>
<evidence type="ECO:0000256" key="6">
    <source>
        <dbReference type="ARBA" id="ARBA00022989"/>
    </source>
</evidence>
<comment type="subcellular location">
    <subcellularLocation>
        <location evidence="1">Mitochondrion membrane</location>
        <topology evidence="1">Multi-pass membrane protein</topology>
    </subcellularLocation>
</comment>
<evidence type="ECO:0000256" key="7">
    <source>
        <dbReference type="ARBA" id="ARBA00023128"/>
    </source>
</evidence>
<keyword evidence="3 10" id="KW-0813">Transport</keyword>
<feature type="repeat" description="Solcar" evidence="9">
    <location>
        <begin position="225"/>
        <end position="310"/>
    </location>
</feature>
<comment type="similarity">
    <text evidence="2 10">Belongs to the mitochondrial carrier (TC 2.A.29) family.</text>
</comment>
<dbReference type="InterPro" id="IPR023395">
    <property type="entry name" value="MCP_dom_sf"/>
</dbReference>
<proteinExistence type="inferred from homology"/>
<organism evidence="11 12">
    <name type="scientific">Diversispora epigaea</name>
    <dbReference type="NCBI Taxonomy" id="1348612"/>
    <lineage>
        <taxon>Eukaryota</taxon>
        <taxon>Fungi</taxon>
        <taxon>Fungi incertae sedis</taxon>
        <taxon>Mucoromycota</taxon>
        <taxon>Glomeromycotina</taxon>
        <taxon>Glomeromycetes</taxon>
        <taxon>Diversisporales</taxon>
        <taxon>Diversisporaceae</taxon>
        <taxon>Diversispora</taxon>
    </lineage>
</organism>
<feature type="repeat" description="Solcar" evidence="9">
    <location>
        <begin position="124"/>
        <end position="214"/>
    </location>
</feature>
<dbReference type="GO" id="GO:0031966">
    <property type="term" value="C:mitochondrial membrane"/>
    <property type="evidence" value="ECO:0007669"/>
    <property type="project" value="UniProtKB-SubCell"/>
</dbReference>